<evidence type="ECO:0000313" key="2">
    <source>
        <dbReference type="EMBL" id="KKR28278.1"/>
    </source>
</evidence>
<dbReference type="AlphaFoldDB" id="A0A0G0PK51"/>
<dbReference type="SUPFAM" id="SSF103473">
    <property type="entry name" value="MFS general substrate transporter"/>
    <property type="match status" value="1"/>
</dbReference>
<keyword evidence="1" id="KW-0472">Membrane</keyword>
<dbReference type="Pfam" id="PF07690">
    <property type="entry name" value="MFS_1"/>
    <property type="match status" value="1"/>
</dbReference>
<dbReference type="GO" id="GO:0022857">
    <property type="term" value="F:transmembrane transporter activity"/>
    <property type="evidence" value="ECO:0007669"/>
    <property type="project" value="InterPro"/>
</dbReference>
<evidence type="ECO:0008006" key="4">
    <source>
        <dbReference type="Google" id="ProtNLM"/>
    </source>
</evidence>
<feature type="transmembrane region" description="Helical" evidence="1">
    <location>
        <begin position="214"/>
        <end position="234"/>
    </location>
</feature>
<dbReference type="EMBL" id="LBXL01000053">
    <property type="protein sequence ID" value="KKR28278.1"/>
    <property type="molecule type" value="Genomic_DNA"/>
</dbReference>
<feature type="transmembrane region" description="Helical" evidence="1">
    <location>
        <begin position="64"/>
        <end position="81"/>
    </location>
</feature>
<dbReference type="Gene3D" id="1.20.1250.20">
    <property type="entry name" value="MFS general substrate transporter like domains"/>
    <property type="match status" value="2"/>
</dbReference>
<keyword evidence="1" id="KW-0812">Transmembrane</keyword>
<feature type="transmembrane region" description="Helical" evidence="1">
    <location>
        <begin position="41"/>
        <end position="58"/>
    </location>
</feature>
<protein>
    <recommendedName>
        <fullName evidence="4">Major facilitator superfamily (MFS) profile domain-containing protein</fullName>
    </recommendedName>
</protein>
<dbReference type="InterPro" id="IPR011701">
    <property type="entry name" value="MFS"/>
</dbReference>
<organism evidence="2 3">
    <name type="scientific">Candidatus Woesebacteria bacterium GW2011_GWA1_39_8</name>
    <dbReference type="NCBI Taxonomy" id="1618552"/>
    <lineage>
        <taxon>Bacteria</taxon>
        <taxon>Candidatus Woeseibacteriota</taxon>
    </lineage>
</organism>
<feature type="transmembrane region" description="Helical" evidence="1">
    <location>
        <begin position="102"/>
        <end position="125"/>
    </location>
</feature>
<feature type="transmembrane region" description="Helical" evidence="1">
    <location>
        <begin position="309"/>
        <end position="329"/>
    </location>
</feature>
<accession>A0A0G0PK51</accession>
<dbReference type="InterPro" id="IPR036259">
    <property type="entry name" value="MFS_trans_sf"/>
</dbReference>
<dbReference type="Proteomes" id="UP000034793">
    <property type="component" value="Unassembled WGS sequence"/>
</dbReference>
<reference evidence="2 3" key="1">
    <citation type="journal article" date="2015" name="Nature">
        <title>rRNA introns, odd ribosomes, and small enigmatic genomes across a large radiation of phyla.</title>
        <authorList>
            <person name="Brown C.T."/>
            <person name="Hug L.A."/>
            <person name="Thomas B.C."/>
            <person name="Sharon I."/>
            <person name="Castelle C.J."/>
            <person name="Singh A."/>
            <person name="Wilkins M.J."/>
            <person name="Williams K.H."/>
            <person name="Banfield J.F."/>
        </authorList>
    </citation>
    <scope>NUCLEOTIDE SEQUENCE [LARGE SCALE GENOMIC DNA]</scope>
</reference>
<evidence type="ECO:0000313" key="3">
    <source>
        <dbReference type="Proteomes" id="UP000034793"/>
    </source>
</evidence>
<proteinExistence type="predicted"/>
<comment type="caution">
    <text evidence="2">The sequence shown here is derived from an EMBL/GenBank/DDBJ whole genome shotgun (WGS) entry which is preliminary data.</text>
</comment>
<evidence type="ECO:0000256" key="1">
    <source>
        <dbReference type="SAM" id="Phobius"/>
    </source>
</evidence>
<feature type="transmembrane region" description="Helical" evidence="1">
    <location>
        <begin position="131"/>
        <end position="149"/>
    </location>
</feature>
<name>A0A0G0PK51_9BACT</name>
<gene>
    <name evidence="2" type="ORF">UT61_C0053G0014</name>
</gene>
<feature type="transmembrane region" description="Helical" evidence="1">
    <location>
        <begin position="6"/>
        <end position="29"/>
    </location>
</feature>
<sequence length="371" mass="40360">MQEVLGSAFLMGLFLSFSSVVGIAVDMFLPQIIKGITVHNLLTLGIVSGGLFALLLLYSTWIPAAFVFLIAMAVWGIYYEFFGFAEQQFVADATPLRMHSAVWAILGIFKNLAYFLGPLMAGYLVLGGERMPVVGAMIFSTCGFITLVASKGVHKRPVKIDTEEVSLRKEIGHWRTLFGRIWPVLTLSMLMGLVDATYWTTGTVLTAKLAQKNILGSLFLPAYMLPTLFVGIVIAKKKIYAGKKKMAELAFLASSIILLTLVFSNSVVVMVVIVFASSTFLSASYPLVDGVYSDIVARMGRERRHLIGLTRSSLSFAYIIGPALAGGLASLTGEINTFVIVGFVGAVVSAILLVTTPKKLKLPQEDIHKWD</sequence>
<feature type="transmembrane region" description="Helical" evidence="1">
    <location>
        <begin position="335"/>
        <end position="354"/>
    </location>
</feature>
<feature type="transmembrane region" description="Helical" evidence="1">
    <location>
        <begin position="177"/>
        <end position="194"/>
    </location>
</feature>
<keyword evidence="1" id="KW-1133">Transmembrane helix</keyword>